<gene>
    <name evidence="2" type="ORF">CDD80_2715</name>
</gene>
<feature type="region of interest" description="Disordered" evidence="1">
    <location>
        <begin position="1"/>
        <end position="24"/>
    </location>
</feature>
<accession>A0A2C5Z5L6</accession>
<comment type="caution">
    <text evidence="2">The sequence shown here is derived from an EMBL/GenBank/DDBJ whole genome shotgun (WGS) entry which is preliminary data.</text>
</comment>
<name>A0A2C5Z5L6_9HYPO</name>
<evidence type="ECO:0000256" key="1">
    <source>
        <dbReference type="SAM" id="MobiDB-lite"/>
    </source>
</evidence>
<feature type="region of interest" description="Disordered" evidence="1">
    <location>
        <begin position="131"/>
        <end position="157"/>
    </location>
</feature>
<feature type="region of interest" description="Disordered" evidence="1">
    <location>
        <begin position="190"/>
        <end position="339"/>
    </location>
</feature>
<proteinExistence type="predicted"/>
<feature type="compositionally biased region" description="Polar residues" evidence="1">
    <location>
        <begin position="330"/>
        <end position="339"/>
    </location>
</feature>
<feature type="compositionally biased region" description="Acidic residues" evidence="1">
    <location>
        <begin position="234"/>
        <end position="249"/>
    </location>
</feature>
<dbReference type="EMBL" id="NJES01000241">
    <property type="protein sequence ID" value="PHH74992.1"/>
    <property type="molecule type" value="Genomic_DNA"/>
</dbReference>
<dbReference type="OrthoDB" id="5398515at2759"/>
<feature type="compositionally biased region" description="Acidic residues" evidence="1">
    <location>
        <begin position="200"/>
        <end position="209"/>
    </location>
</feature>
<sequence>MVSPVPSPRKKPQPLPDSHRHPSGTLTAEAAADAAVNLGIGDAKAVSATSISRATGMLPTPSKTPQKPPNKKTAEHIQTFARNLFGAEEQETMPKRRPKKYSGVTLESFTEEESPIEIFTDFKDRVPVKDHSADNPFFGDAATPEPSKRKTRRRMVHVPGHGVQAVEEASCRDDGMVYVFRGKRFYRQFSDAEGSRQQEDDASEADVESELGRPLTRSSVKPRLLWARRVSENENQDDEATTDEEDAAEADCPQTPKEACATTVQTPEAPKFAPVSPPDTRRTTRSTNKLGNEATPLKRVSGRRSPFDTWPRTKEVRKTSASKRHGESLAASTTKRTRA</sequence>
<dbReference type="AlphaFoldDB" id="A0A2C5Z5L6"/>
<keyword evidence="3" id="KW-1185">Reference proteome</keyword>
<dbReference type="Proteomes" id="UP000226431">
    <property type="component" value="Unassembled WGS sequence"/>
</dbReference>
<evidence type="ECO:0000313" key="3">
    <source>
        <dbReference type="Proteomes" id="UP000226431"/>
    </source>
</evidence>
<protein>
    <submittedName>
        <fullName evidence="2">Uncharacterized protein</fullName>
    </submittedName>
</protein>
<organism evidence="2 3">
    <name type="scientific">Ophiocordyceps camponoti-rufipedis</name>
    <dbReference type="NCBI Taxonomy" id="2004952"/>
    <lineage>
        <taxon>Eukaryota</taxon>
        <taxon>Fungi</taxon>
        <taxon>Dikarya</taxon>
        <taxon>Ascomycota</taxon>
        <taxon>Pezizomycotina</taxon>
        <taxon>Sordariomycetes</taxon>
        <taxon>Hypocreomycetidae</taxon>
        <taxon>Hypocreales</taxon>
        <taxon>Ophiocordycipitaceae</taxon>
        <taxon>Ophiocordyceps</taxon>
    </lineage>
</organism>
<reference evidence="2 3" key="1">
    <citation type="submission" date="2017-06" db="EMBL/GenBank/DDBJ databases">
        <title>Ant-infecting Ophiocordyceps genomes reveal a high diversity of potential behavioral manipulation genes and a possible major role for enterotoxins.</title>
        <authorList>
            <person name="De Bekker C."/>
            <person name="Evans H.C."/>
            <person name="Brachmann A."/>
            <person name="Hughes D.P."/>
        </authorList>
    </citation>
    <scope>NUCLEOTIDE SEQUENCE [LARGE SCALE GENOMIC DNA]</scope>
    <source>
        <strain evidence="2 3">Map16</strain>
    </source>
</reference>
<feature type="region of interest" description="Disordered" evidence="1">
    <location>
        <begin position="52"/>
        <end position="75"/>
    </location>
</feature>
<evidence type="ECO:0000313" key="2">
    <source>
        <dbReference type="EMBL" id="PHH74992.1"/>
    </source>
</evidence>